<dbReference type="Gene3D" id="3.40.50.1820">
    <property type="entry name" value="alpha/beta hydrolase"/>
    <property type="match status" value="1"/>
</dbReference>
<dbReference type="InterPro" id="IPR029058">
    <property type="entry name" value="AB_hydrolase_fold"/>
</dbReference>
<dbReference type="Pfam" id="PF12146">
    <property type="entry name" value="Hydrolase_4"/>
    <property type="match status" value="1"/>
</dbReference>
<dbReference type="AlphaFoldDB" id="A0AAU9ARH4"/>
<sequence>MAMMIETDYLAAARKILLAASMFAGTAHAADTGTAGARCAEPAPIGAYRLDDGSTLDIGPGAAGQLRWRRDDGRSGALTAGADGVWTSTLGWTTRPDGHRVRFADCGRGGLRFDRLHGQRIALVQTDTRFQGSGVELAGRLTLPPGDGPVPLVILVHGAERESALRSYSLQRQFAAAGIGVFAYDKRGTGASGGRYTQDYLTLATDAVHALREAKRLAGARVGRIGYQGGSQGGWVAPLAARIAPVDFVVVSFGLAVSPLEEDREAIAFDLERAGFGGQSEAMRGAMQIADATARLIDSGFSEGYERLALLKTQYAKEAWYPSVRGNFSWYLLGNDEAIIRRDAPQLVPGIPANYDPMPLLRNLDTPQLWLFGGQDRDAPPRETLRRLGELQRAGRPIATALFADADHGMYEFETAADGERLSTRQPDGYFRLMADFIRGERLQPRYGQAALCARTPC</sequence>
<gene>
    <name evidence="3" type="ORF">LEN_2607</name>
</gene>
<dbReference type="InterPro" id="IPR022742">
    <property type="entry name" value="Hydrolase_4"/>
</dbReference>
<dbReference type="InterPro" id="IPR053145">
    <property type="entry name" value="AB_hydrolase_Est10"/>
</dbReference>
<dbReference type="PANTHER" id="PTHR43265">
    <property type="entry name" value="ESTERASE ESTD"/>
    <property type="match status" value="1"/>
</dbReference>
<dbReference type="PANTHER" id="PTHR43265:SF1">
    <property type="entry name" value="ESTERASE ESTD"/>
    <property type="match status" value="1"/>
</dbReference>
<evidence type="ECO:0000313" key="3">
    <source>
        <dbReference type="EMBL" id="BAV98094.1"/>
    </source>
</evidence>
<organism evidence="3 4">
    <name type="scientific">Lysobacter enzymogenes</name>
    <dbReference type="NCBI Taxonomy" id="69"/>
    <lineage>
        <taxon>Bacteria</taxon>
        <taxon>Pseudomonadati</taxon>
        <taxon>Pseudomonadota</taxon>
        <taxon>Gammaproteobacteria</taxon>
        <taxon>Lysobacterales</taxon>
        <taxon>Lysobacteraceae</taxon>
        <taxon>Lysobacter</taxon>
    </lineage>
</organism>
<evidence type="ECO:0000256" key="1">
    <source>
        <dbReference type="SAM" id="SignalP"/>
    </source>
</evidence>
<dbReference type="KEGG" id="lem:LEN_2607"/>
<feature type="chain" id="PRO_5043347469" description="Serine aminopeptidase S33 domain-containing protein" evidence="1">
    <location>
        <begin position="30"/>
        <end position="458"/>
    </location>
</feature>
<dbReference type="SUPFAM" id="SSF53474">
    <property type="entry name" value="alpha/beta-Hydrolases"/>
    <property type="match status" value="1"/>
</dbReference>
<dbReference type="GeneID" id="83064453"/>
<evidence type="ECO:0000313" key="4">
    <source>
        <dbReference type="Proteomes" id="UP000218824"/>
    </source>
</evidence>
<dbReference type="RefSeq" id="WP_232518287.1">
    <property type="nucleotide sequence ID" value="NZ_AP014940.1"/>
</dbReference>
<dbReference type="EMBL" id="AP014940">
    <property type="protein sequence ID" value="BAV98094.1"/>
    <property type="molecule type" value="Genomic_DNA"/>
</dbReference>
<name>A0AAU9ARH4_LYSEN</name>
<evidence type="ECO:0000259" key="2">
    <source>
        <dbReference type="Pfam" id="PF12146"/>
    </source>
</evidence>
<accession>A0AAU9ARH4</accession>
<protein>
    <recommendedName>
        <fullName evidence="2">Serine aminopeptidase S33 domain-containing protein</fullName>
    </recommendedName>
</protein>
<reference evidence="3 4" key="1">
    <citation type="journal article" date="2017" name="DNA Res.">
        <title>Complete genome sequence and expression profile of the commercial lytic enzyme producer Lysobacter enzymogenes M497-1.</title>
        <authorList>
            <person name="Takami H."/>
            <person name="Toyoda A."/>
            <person name="Uchiyama I."/>
            <person name="Itoh T."/>
            <person name="Takaki Y."/>
            <person name="Arai W."/>
            <person name="Nishi S."/>
            <person name="Kawai M."/>
            <person name="Shinya K."/>
            <person name="Ikeda H."/>
        </authorList>
    </citation>
    <scope>NUCLEOTIDE SEQUENCE [LARGE SCALE GENOMIC DNA]</scope>
    <source>
        <strain evidence="3 4">M497-1</strain>
    </source>
</reference>
<keyword evidence="1" id="KW-0732">Signal</keyword>
<dbReference type="GO" id="GO:0052689">
    <property type="term" value="F:carboxylic ester hydrolase activity"/>
    <property type="evidence" value="ECO:0007669"/>
    <property type="project" value="TreeGrafter"/>
</dbReference>
<dbReference type="Proteomes" id="UP000218824">
    <property type="component" value="Chromosome"/>
</dbReference>
<feature type="domain" description="Serine aminopeptidase S33" evidence="2">
    <location>
        <begin position="151"/>
        <end position="242"/>
    </location>
</feature>
<proteinExistence type="predicted"/>
<feature type="signal peptide" evidence="1">
    <location>
        <begin position="1"/>
        <end position="29"/>
    </location>
</feature>